<dbReference type="Gene3D" id="1.10.150.130">
    <property type="match status" value="1"/>
</dbReference>
<dbReference type="Pfam" id="PF00589">
    <property type="entry name" value="Phage_integrase"/>
    <property type="match status" value="1"/>
</dbReference>
<gene>
    <name evidence="7" type="ORF">CLV38_1394</name>
</gene>
<feature type="domain" description="Core-binding (CB)" evidence="6">
    <location>
        <begin position="61"/>
        <end position="143"/>
    </location>
</feature>
<dbReference type="InterPro" id="IPR050090">
    <property type="entry name" value="Tyrosine_recombinase_XerCD"/>
</dbReference>
<proteinExistence type="inferred from homology"/>
<evidence type="ECO:0000256" key="3">
    <source>
        <dbReference type="ARBA" id="ARBA00023172"/>
    </source>
</evidence>
<sequence length="359" mass="42323">MAIRQKTLTDGSKRYFAAVYVRDSQKYIYGSTRTRKRDALSDETKLKHELYSGSYIEETTVTFDEAVSTYFNLLAVDRLSEGTLKNYQSLYVNHLEKTFAHRTLVSIRPYEIQQLWKEKSLTLANSTIIKAHTLMNNVYKQYVKWDEIKNNPLDKVDKPRTRYRTAQIWTKEEAHTFLETAKEYQSYMVFWLALNTGMRSGEILGLTWDSIDFENNLIIVKQQYSWSKKKIVYHTKTSTSMREIDLSQSQMDFLINHKNSQNPKSNIVCSNEIGGFIQERNVRRAKKVICDRTNVKLITFHELRHTHASMLVNMDEPLKYVQERLGHSDAKTTMNFYVHTQKSHHRETAERFSNYFLSE</sequence>
<dbReference type="OrthoDB" id="9803188at2"/>
<dbReference type="InterPro" id="IPR010998">
    <property type="entry name" value="Integrase_recombinase_N"/>
</dbReference>
<dbReference type="GO" id="GO:0003677">
    <property type="term" value="F:DNA binding"/>
    <property type="evidence" value="ECO:0007669"/>
    <property type="project" value="UniProtKB-UniRule"/>
</dbReference>
<dbReference type="CDD" id="cd01189">
    <property type="entry name" value="INT_ICEBs1_C_like"/>
    <property type="match status" value="1"/>
</dbReference>
<evidence type="ECO:0000256" key="4">
    <source>
        <dbReference type="PROSITE-ProRule" id="PRU01248"/>
    </source>
</evidence>
<protein>
    <submittedName>
        <fullName evidence="7">Site-specific recombinase XerD</fullName>
    </submittedName>
</protein>
<comment type="similarity">
    <text evidence="1">Belongs to the 'phage' integrase family.</text>
</comment>
<feature type="domain" description="Tyr recombinase" evidence="5">
    <location>
        <begin position="164"/>
        <end position="350"/>
    </location>
</feature>
<dbReference type="AlphaFoldDB" id="A0A2T0VU22"/>
<evidence type="ECO:0000256" key="1">
    <source>
        <dbReference type="ARBA" id="ARBA00008857"/>
    </source>
</evidence>
<evidence type="ECO:0000256" key="2">
    <source>
        <dbReference type="ARBA" id="ARBA00023125"/>
    </source>
</evidence>
<keyword evidence="3" id="KW-0233">DNA recombination</keyword>
<dbReference type="InterPro" id="IPR002104">
    <property type="entry name" value="Integrase_catalytic"/>
</dbReference>
<dbReference type="PANTHER" id="PTHR30349:SF64">
    <property type="entry name" value="PROPHAGE INTEGRASE INTD-RELATED"/>
    <property type="match status" value="1"/>
</dbReference>
<dbReference type="RefSeq" id="WP_106196193.1">
    <property type="nucleotide sequence ID" value="NZ_PVTO01000039.1"/>
</dbReference>
<dbReference type="GO" id="GO:0015074">
    <property type="term" value="P:DNA integration"/>
    <property type="evidence" value="ECO:0007669"/>
    <property type="project" value="InterPro"/>
</dbReference>
<name>A0A2T0VU22_9LACT</name>
<keyword evidence="8" id="KW-1185">Reference proteome</keyword>
<dbReference type="PROSITE" id="PS51898">
    <property type="entry name" value="TYR_RECOMBINASE"/>
    <property type="match status" value="1"/>
</dbReference>
<dbReference type="SUPFAM" id="SSF56349">
    <property type="entry name" value="DNA breaking-rejoining enzymes"/>
    <property type="match status" value="1"/>
</dbReference>
<evidence type="ECO:0000259" key="5">
    <source>
        <dbReference type="PROSITE" id="PS51898"/>
    </source>
</evidence>
<dbReference type="InterPro" id="IPR013762">
    <property type="entry name" value="Integrase-like_cat_sf"/>
</dbReference>
<dbReference type="PANTHER" id="PTHR30349">
    <property type="entry name" value="PHAGE INTEGRASE-RELATED"/>
    <property type="match status" value="1"/>
</dbReference>
<dbReference type="InterPro" id="IPR044068">
    <property type="entry name" value="CB"/>
</dbReference>
<reference evidence="7 8" key="1">
    <citation type="submission" date="2018-03" db="EMBL/GenBank/DDBJ databases">
        <title>Genomic Encyclopedia of Archaeal and Bacterial Type Strains, Phase II (KMG-II): from individual species to whole genera.</title>
        <authorList>
            <person name="Goeker M."/>
        </authorList>
    </citation>
    <scope>NUCLEOTIDE SEQUENCE [LARGE SCALE GENOMIC DNA]</scope>
    <source>
        <strain evidence="7 8">DSM 13175</strain>
    </source>
</reference>
<evidence type="ECO:0000313" key="7">
    <source>
        <dbReference type="EMBL" id="PRY74748.1"/>
    </source>
</evidence>
<dbReference type="PROSITE" id="PS51900">
    <property type="entry name" value="CB"/>
    <property type="match status" value="1"/>
</dbReference>
<dbReference type="Proteomes" id="UP000238205">
    <property type="component" value="Unassembled WGS sequence"/>
</dbReference>
<evidence type="ECO:0000259" key="6">
    <source>
        <dbReference type="PROSITE" id="PS51900"/>
    </source>
</evidence>
<accession>A0A2T0VU22</accession>
<dbReference type="Gene3D" id="1.10.443.10">
    <property type="entry name" value="Intergrase catalytic core"/>
    <property type="match status" value="1"/>
</dbReference>
<evidence type="ECO:0000313" key="8">
    <source>
        <dbReference type="Proteomes" id="UP000238205"/>
    </source>
</evidence>
<dbReference type="GO" id="GO:0006310">
    <property type="term" value="P:DNA recombination"/>
    <property type="evidence" value="ECO:0007669"/>
    <property type="project" value="UniProtKB-KW"/>
</dbReference>
<comment type="caution">
    <text evidence="7">The sequence shown here is derived from an EMBL/GenBank/DDBJ whole genome shotgun (WGS) entry which is preliminary data.</text>
</comment>
<keyword evidence="2 4" id="KW-0238">DNA-binding</keyword>
<organism evidence="7 8">
    <name type="scientific">Alkalibacterium olivapovliticus</name>
    <dbReference type="NCBI Taxonomy" id="99907"/>
    <lineage>
        <taxon>Bacteria</taxon>
        <taxon>Bacillati</taxon>
        <taxon>Bacillota</taxon>
        <taxon>Bacilli</taxon>
        <taxon>Lactobacillales</taxon>
        <taxon>Carnobacteriaceae</taxon>
        <taxon>Alkalibacterium</taxon>
    </lineage>
</organism>
<dbReference type="EMBL" id="PVTO01000039">
    <property type="protein sequence ID" value="PRY74748.1"/>
    <property type="molecule type" value="Genomic_DNA"/>
</dbReference>
<dbReference type="InterPro" id="IPR011010">
    <property type="entry name" value="DNA_brk_join_enz"/>
</dbReference>